<proteinExistence type="predicted"/>
<sequence>MSNEVRDELLKKAEEMGLEFPKNIPTDKLQEKINHAETPTINEVKTANKVPSDARSKRIRSLKETRIVTITNREARESEVLSTVKLSVHNMYGSISKEVPLDIPVELETVLIEHCKSIMFTSVKPEIIDGKPTGNSIAVRRRKFSVSYEDVD</sequence>
<comment type="caution">
    <text evidence="1">The sequence shown here is derived from an EMBL/GenBank/DDBJ whole genome shotgun (WGS) entry which is preliminary data.</text>
</comment>
<dbReference type="AlphaFoldDB" id="A0A4Z0F7S8"/>
<reference evidence="1 2" key="1">
    <citation type="journal article" date="2019" name="ISME J.">
        <title>Candidatus Macondimonas diazotrophica, a novel gammaproteobacterial genus dominating crude-oil-contaminated coastal sediments.</title>
        <authorList>
            <person name="Karthikeyan S."/>
            <person name="Konstantinidis K."/>
        </authorList>
    </citation>
    <scope>NUCLEOTIDE SEQUENCE [LARGE SCALE GENOMIC DNA]</scope>
    <source>
        <strain evidence="1 2">KTK01</strain>
    </source>
</reference>
<evidence type="ECO:0000313" key="2">
    <source>
        <dbReference type="Proteomes" id="UP000297890"/>
    </source>
</evidence>
<dbReference type="Proteomes" id="UP000297890">
    <property type="component" value="Unassembled WGS sequence"/>
</dbReference>
<dbReference type="RefSeq" id="WP_135282751.1">
    <property type="nucleotide sequence ID" value="NZ_SRIO01000022.1"/>
</dbReference>
<name>A0A4Z0F7S8_9GAMM</name>
<keyword evidence="2" id="KW-1185">Reference proteome</keyword>
<protein>
    <submittedName>
        <fullName evidence="1">Uncharacterized protein</fullName>
    </submittedName>
</protein>
<accession>A0A4Z0F7S8</accession>
<gene>
    <name evidence="1" type="ORF">E4680_12480</name>
</gene>
<dbReference type="EMBL" id="SRIO01000022">
    <property type="protein sequence ID" value="TFZ81490.1"/>
    <property type="molecule type" value="Genomic_DNA"/>
</dbReference>
<evidence type="ECO:0000313" key="1">
    <source>
        <dbReference type="EMBL" id="TFZ81490.1"/>
    </source>
</evidence>
<organism evidence="1 2">
    <name type="scientific">Candidatus Macondimonas diazotrophica</name>
    <dbReference type="NCBI Taxonomy" id="2305248"/>
    <lineage>
        <taxon>Bacteria</taxon>
        <taxon>Pseudomonadati</taxon>
        <taxon>Pseudomonadota</taxon>
        <taxon>Gammaproteobacteria</taxon>
        <taxon>Chromatiales</taxon>
        <taxon>Ectothiorhodospiraceae</taxon>
        <taxon>Candidatus Macondimonas</taxon>
    </lineage>
</organism>